<dbReference type="GO" id="GO:0008234">
    <property type="term" value="F:cysteine-type peptidase activity"/>
    <property type="evidence" value="ECO:0007669"/>
    <property type="project" value="UniProtKB-KW"/>
</dbReference>
<dbReference type="GO" id="GO:0006508">
    <property type="term" value="P:proteolysis"/>
    <property type="evidence" value="ECO:0007669"/>
    <property type="project" value="UniProtKB-KW"/>
</dbReference>
<dbReference type="AlphaFoldDB" id="A0A327L0D4"/>
<protein>
    <submittedName>
        <fullName evidence="7">Peptidase P60</fullName>
    </submittedName>
</protein>
<evidence type="ECO:0000256" key="5">
    <source>
        <dbReference type="SAM" id="SignalP"/>
    </source>
</evidence>
<dbReference type="Pfam" id="PF18348">
    <property type="entry name" value="SH3_16"/>
    <property type="match status" value="1"/>
</dbReference>
<dbReference type="PANTHER" id="PTHR47359">
    <property type="entry name" value="PEPTIDOGLYCAN DL-ENDOPEPTIDASE CWLO"/>
    <property type="match status" value="1"/>
</dbReference>
<dbReference type="Pfam" id="PF00877">
    <property type="entry name" value="NLPC_P60"/>
    <property type="match status" value="1"/>
</dbReference>
<organism evidence="7 8">
    <name type="scientific">Rhodoplanes roseus</name>
    <dbReference type="NCBI Taxonomy" id="29409"/>
    <lineage>
        <taxon>Bacteria</taxon>
        <taxon>Pseudomonadati</taxon>
        <taxon>Pseudomonadota</taxon>
        <taxon>Alphaproteobacteria</taxon>
        <taxon>Hyphomicrobiales</taxon>
        <taxon>Nitrobacteraceae</taxon>
        <taxon>Rhodoplanes</taxon>
    </lineage>
</organism>
<dbReference type="InterPro" id="IPR000064">
    <property type="entry name" value="NLP_P60_dom"/>
</dbReference>
<gene>
    <name evidence="7" type="ORF">CH341_12885</name>
</gene>
<comment type="similarity">
    <text evidence="1">Belongs to the peptidase C40 family.</text>
</comment>
<keyword evidence="2" id="KW-0645">Protease</keyword>
<dbReference type="PROSITE" id="PS51935">
    <property type="entry name" value="NLPC_P60"/>
    <property type="match status" value="1"/>
</dbReference>
<name>A0A327L0D4_9BRAD</name>
<evidence type="ECO:0000256" key="4">
    <source>
        <dbReference type="ARBA" id="ARBA00022807"/>
    </source>
</evidence>
<keyword evidence="8" id="KW-1185">Reference proteome</keyword>
<evidence type="ECO:0000256" key="1">
    <source>
        <dbReference type="ARBA" id="ARBA00007074"/>
    </source>
</evidence>
<accession>A0A327L0D4</accession>
<comment type="caution">
    <text evidence="7">The sequence shown here is derived from an EMBL/GenBank/DDBJ whole genome shotgun (WGS) entry which is preliminary data.</text>
</comment>
<reference evidence="7 8" key="1">
    <citation type="submission" date="2017-07" db="EMBL/GenBank/DDBJ databases">
        <title>Draft Genome Sequences of Select Purple Nonsulfur Bacteria.</title>
        <authorList>
            <person name="Lasarre B."/>
            <person name="Mckinlay J.B."/>
        </authorList>
    </citation>
    <scope>NUCLEOTIDE SEQUENCE [LARGE SCALE GENOMIC DNA]</scope>
    <source>
        <strain evidence="7 8">DSM 5909</strain>
    </source>
</reference>
<dbReference type="EMBL" id="NPEX01000074">
    <property type="protein sequence ID" value="RAI43724.1"/>
    <property type="molecule type" value="Genomic_DNA"/>
</dbReference>
<dbReference type="Proteomes" id="UP000249130">
    <property type="component" value="Unassembled WGS sequence"/>
</dbReference>
<evidence type="ECO:0000313" key="7">
    <source>
        <dbReference type="EMBL" id="RAI43724.1"/>
    </source>
</evidence>
<dbReference type="PANTHER" id="PTHR47359:SF3">
    <property type="entry name" value="NLP_P60 DOMAIN-CONTAINING PROTEIN-RELATED"/>
    <property type="match status" value="1"/>
</dbReference>
<dbReference type="InterPro" id="IPR051794">
    <property type="entry name" value="PG_Endopeptidase_C40"/>
</dbReference>
<dbReference type="InterPro" id="IPR041382">
    <property type="entry name" value="SH3_16"/>
</dbReference>
<evidence type="ECO:0000313" key="8">
    <source>
        <dbReference type="Proteomes" id="UP000249130"/>
    </source>
</evidence>
<evidence type="ECO:0000259" key="6">
    <source>
        <dbReference type="PROSITE" id="PS51935"/>
    </source>
</evidence>
<dbReference type="OrthoDB" id="9813368at2"/>
<dbReference type="RefSeq" id="WP_111419442.1">
    <property type="nucleotide sequence ID" value="NZ_NPEX01000074.1"/>
</dbReference>
<sequence>MNRRDLLTLLPAAALSPLAARAQGAGLDPRITPARSDLAAKSLEGQVAARRFVEGRAQEVIAAQAPVRKAPSPTAELLTEALKGERVTVYDLGEDGFAWGQLEADGYVGYLPAAALGASGPAPTHRVVALRTVVLPGPSVKLPPVETLPFGARLAIARIDGPYAVTASGGHVPLVHLAPVGAAEDDMVAVAERFLGTPYLWGGKTSLGLDCSALTQLALSACGIACPRDTDMQETALGTPLADPQNSSAFRRGDLVFWKGHVAIVRDAATLLHANAHHMAAAIEPTAPALARIATTAGPVTSVRRLGP</sequence>
<proteinExistence type="inferred from homology"/>
<dbReference type="Gene3D" id="2.30.30.40">
    <property type="entry name" value="SH3 Domains"/>
    <property type="match status" value="1"/>
</dbReference>
<dbReference type="Gene3D" id="3.90.1720.10">
    <property type="entry name" value="endopeptidase domain like (from Nostoc punctiforme)"/>
    <property type="match status" value="1"/>
</dbReference>
<evidence type="ECO:0000256" key="2">
    <source>
        <dbReference type="ARBA" id="ARBA00022670"/>
    </source>
</evidence>
<keyword evidence="3" id="KW-0378">Hydrolase</keyword>
<evidence type="ECO:0000256" key="3">
    <source>
        <dbReference type="ARBA" id="ARBA00022801"/>
    </source>
</evidence>
<keyword evidence="5" id="KW-0732">Signal</keyword>
<feature type="domain" description="NlpC/P60" evidence="6">
    <location>
        <begin position="181"/>
        <end position="307"/>
    </location>
</feature>
<dbReference type="SUPFAM" id="SSF54001">
    <property type="entry name" value="Cysteine proteinases"/>
    <property type="match status" value="1"/>
</dbReference>
<dbReference type="InterPro" id="IPR038765">
    <property type="entry name" value="Papain-like_cys_pep_sf"/>
</dbReference>
<keyword evidence="4" id="KW-0788">Thiol protease</keyword>
<feature type="signal peptide" evidence="5">
    <location>
        <begin position="1"/>
        <end position="22"/>
    </location>
</feature>
<feature type="chain" id="PRO_5016245119" evidence="5">
    <location>
        <begin position="23"/>
        <end position="308"/>
    </location>
</feature>